<reference evidence="2" key="1">
    <citation type="submission" date="2021-02" db="EMBL/GenBank/DDBJ databases">
        <authorList>
            <person name="Nowell W R."/>
        </authorList>
    </citation>
    <scope>NUCLEOTIDE SEQUENCE</scope>
    <source>
        <strain evidence="2">Ploen Becks lab</strain>
    </source>
</reference>
<feature type="region of interest" description="Disordered" evidence="1">
    <location>
        <begin position="78"/>
        <end position="110"/>
    </location>
</feature>
<protein>
    <submittedName>
        <fullName evidence="2">Uncharacterized protein</fullName>
    </submittedName>
</protein>
<dbReference type="EMBL" id="CAJNOC010003387">
    <property type="protein sequence ID" value="CAF0980462.1"/>
    <property type="molecule type" value="Genomic_DNA"/>
</dbReference>
<keyword evidence="3" id="KW-1185">Reference proteome</keyword>
<evidence type="ECO:0000313" key="3">
    <source>
        <dbReference type="Proteomes" id="UP000663879"/>
    </source>
</evidence>
<accession>A0A814FID4</accession>
<name>A0A814FID4_9BILA</name>
<proteinExistence type="predicted"/>
<sequence length="110" mass="12776">MLAFLPPDDVASTLKELKKIDYNDDRVIEFYDYFEKYYVGELKTKRGRYNKLATYLTEPMFPIKLWNVFKKVGVAQQNISSSDEDENVSEDSSNQETDDLSDSDNGNEKL</sequence>
<gene>
    <name evidence="2" type="ORF">OXX778_LOCUS15389</name>
</gene>
<dbReference type="AlphaFoldDB" id="A0A814FID4"/>
<comment type="caution">
    <text evidence="2">The sequence shown here is derived from an EMBL/GenBank/DDBJ whole genome shotgun (WGS) entry which is preliminary data.</text>
</comment>
<evidence type="ECO:0000256" key="1">
    <source>
        <dbReference type="SAM" id="MobiDB-lite"/>
    </source>
</evidence>
<dbReference type="Proteomes" id="UP000663879">
    <property type="component" value="Unassembled WGS sequence"/>
</dbReference>
<evidence type="ECO:0000313" key="2">
    <source>
        <dbReference type="EMBL" id="CAF0980462.1"/>
    </source>
</evidence>
<organism evidence="2 3">
    <name type="scientific">Brachionus calyciflorus</name>
    <dbReference type="NCBI Taxonomy" id="104777"/>
    <lineage>
        <taxon>Eukaryota</taxon>
        <taxon>Metazoa</taxon>
        <taxon>Spiralia</taxon>
        <taxon>Gnathifera</taxon>
        <taxon>Rotifera</taxon>
        <taxon>Eurotatoria</taxon>
        <taxon>Monogononta</taxon>
        <taxon>Pseudotrocha</taxon>
        <taxon>Ploima</taxon>
        <taxon>Brachionidae</taxon>
        <taxon>Brachionus</taxon>
    </lineage>
</organism>